<protein>
    <submittedName>
        <fullName evidence="1">HDC04948</fullName>
    </submittedName>
</protein>
<organism evidence="1">
    <name type="scientific">Drosophila melanogaster</name>
    <name type="common">Fruit fly</name>
    <dbReference type="NCBI Taxonomy" id="7227"/>
    <lineage>
        <taxon>Eukaryota</taxon>
        <taxon>Metazoa</taxon>
        <taxon>Ecdysozoa</taxon>
        <taxon>Arthropoda</taxon>
        <taxon>Hexapoda</taxon>
        <taxon>Insecta</taxon>
        <taxon>Pterygota</taxon>
        <taxon>Neoptera</taxon>
        <taxon>Endopterygota</taxon>
        <taxon>Diptera</taxon>
        <taxon>Brachycera</taxon>
        <taxon>Muscomorpha</taxon>
        <taxon>Ephydroidea</taxon>
        <taxon>Drosophilidae</taxon>
        <taxon>Drosophila</taxon>
        <taxon>Sophophora</taxon>
    </lineage>
</organism>
<dbReference type="EMBL" id="BK003657">
    <property type="protein sequence ID" value="DAA02355.1"/>
    <property type="molecule type" value="Genomic_DNA"/>
</dbReference>
<accession>Q6IGV9</accession>
<name>Q6IGV9_DROME</name>
<proteinExistence type="predicted"/>
<gene>
    <name evidence="1" type="ORF">HDC04948</name>
</gene>
<sequence>MAQPFQGIPAPIPPSHPQAYVILFLPPGYVSCQPGRKPQVPAFSSLGFSDFVTPLAPSPWYRVLGSWSLVLLPRASSSV</sequence>
<reference evidence="1" key="1">
    <citation type="journal article" date="2003" name="Genome Biol.">
        <title>An integrated gene annotation and transcriptional profiling approach towards the full gene content of the Drosophila genome.</title>
        <authorList>
            <person name="Hild M."/>
            <person name="Beckmann B."/>
            <person name="Haas S.A."/>
            <person name="Koch B."/>
            <person name="Solovyev V."/>
            <person name="Busold C."/>
            <person name="Fellenberg K."/>
            <person name="Boutros M."/>
            <person name="Vingron M."/>
            <person name="Sauer F."/>
            <person name="Hoheisel J.D."/>
            <person name="Paro R."/>
        </authorList>
    </citation>
    <scope>NUCLEOTIDE SEQUENCE</scope>
</reference>
<evidence type="ECO:0000313" key="1">
    <source>
        <dbReference type="EMBL" id="DAA02355.1"/>
    </source>
</evidence>
<dbReference type="AlphaFoldDB" id="Q6IGV9"/>